<sequence>MSIKQEIDMASHELSVAKTFIQTHVNAAARELEGQSAEAARQLLEALPANQAHRILMHMLPPYAARLCCQLPIKLAASFLADGDANHIVAILRCMPSSKRKTLLKVMPDKIAALCLLLLSYSEDTVGARMTADIIMLPKGISVGAALKRLASNQGVSDSDAIPLVDDQIQLVGLVSVRALLSAHDDLAIETLIDSTRPALSSRASLVSVAEHEGWHRYDTLVVLNRHKQLIGLLRHVDLRRGLEQSMADARPIPTADIVSDVSQVYLSALTGVLNLFGGSANAARKQK</sequence>
<evidence type="ECO:0000259" key="2">
    <source>
        <dbReference type="PROSITE" id="PS51371"/>
    </source>
</evidence>
<keyword evidence="4" id="KW-1185">Reference proteome</keyword>
<dbReference type="PANTHER" id="PTHR43773">
    <property type="entry name" value="MAGNESIUM TRANSPORTER MGTE"/>
    <property type="match status" value="1"/>
</dbReference>
<dbReference type="SUPFAM" id="SSF54631">
    <property type="entry name" value="CBS-domain pair"/>
    <property type="match status" value="1"/>
</dbReference>
<dbReference type="PROSITE" id="PS51371">
    <property type="entry name" value="CBS"/>
    <property type="match status" value="1"/>
</dbReference>
<dbReference type="Pfam" id="PF00571">
    <property type="entry name" value="CBS"/>
    <property type="match status" value="1"/>
</dbReference>
<dbReference type="RefSeq" id="WP_265046893.1">
    <property type="nucleotide sequence ID" value="NZ_CP100390.1"/>
</dbReference>
<proteinExistence type="predicted"/>
<dbReference type="PANTHER" id="PTHR43773:SF1">
    <property type="entry name" value="MAGNESIUM TRANSPORTER MGTE"/>
    <property type="match status" value="1"/>
</dbReference>
<dbReference type="InterPro" id="IPR000644">
    <property type="entry name" value="CBS_dom"/>
</dbReference>
<feature type="domain" description="CBS" evidence="2">
    <location>
        <begin position="130"/>
        <end position="191"/>
    </location>
</feature>
<organism evidence="3 4">
    <name type="scientific">Alkalimarinus alittae</name>
    <dbReference type="NCBI Taxonomy" id="2961619"/>
    <lineage>
        <taxon>Bacteria</taxon>
        <taxon>Pseudomonadati</taxon>
        <taxon>Pseudomonadota</taxon>
        <taxon>Gammaproteobacteria</taxon>
        <taxon>Alteromonadales</taxon>
        <taxon>Alteromonadaceae</taxon>
        <taxon>Alkalimarinus</taxon>
    </lineage>
</organism>
<dbReference type="Pfam" id="PF03448">
    <property type="entry name" value="MgtE_N"/>
    <property type="match status" value="1"/>
</dbReference>
<dbReference type="InterPro" id="IPR046342">
    <property type="entry name" value="CBS_dom_sf"/>
</dbReference>
<name>A0ABY6N081_9ALTE</name>
<dbReference type="Gene3D" id="3.10.580.10">
    <property type="entry name" value="CBS-domain"/>
    <property type="match status" value="1"/>
</dbReference>
<evidence type="ECO:0000313" key="3">
    <source>
        <dbReference type="EMBL" id="UZE95404.1"/>
    </source>
</evidence>
<evidence type="ECO:0000256" key="1">
    <source>
        <dbReference type="PROSITE-ProRule" id="PRU00703"/>
    </source>
</evidence>
<reference evidence="3" key="1">
    <citation type="submission" date="2022-06" db="EMBL/GenBank/DDBJ databases">
        <title>Alkalimarinus sp. nov., isolated from gut of a Alitta virens.</title>
        <authorList>
            <person name="Yang A.I."/>
            <person name="Shin N.-R."/>
        </authorList>
    </citation>
    <scope>NUCLEOTIDE SEQUENCE</scope>
    <source>
        <strain evidence="3">A2M4</strain>
    </source>
</reference>
<dbReference type="EMBL" id="CP100390">
    <property type="protein sequence ID" value="UZE95404.1"/>
    <property type="molecule type" value="Genomic_DNA"/>
</dbReference>
<protein>
    <submittedName>
        <fullName evidence="3">CBS domain-containing protein</fullName>
    </submittedName>
</protein>
<gene>
    <name evidence="3" type="ORF">NKI27_15215</name>
</gene>
<dbReference type="Proteomes" id="UP001163739">
    <property type="component" value="Chromosome"/>
</dbReference>
<dbReference type="InterPro" id="IPR006669">
    <property type="entry name" value="MgtE_transporter"/>
</dbReference>
<accession>A0ABY6N081</accession>
<dbReference type="SUPFAM" id="SSF158791">
    <property type="entry name" value="MgtE N-terminal domain-like"/>
    <property type="match status" value="1"/>
</dbReference>
<dbReference type="SMART" id="SM00924">
    <property type="entry name" value="MgtE_N"/>
    <property type="match status" value="1"/>
</dbReference>
<dbReference type="InterPro" id="IPR006668">
    <property type="entry name" value="Mg_transptr_MgtE_intracell_dom"/>
</dbReference>
<keyword evidence="1" id="KW-0129">CBS domain</keyword>
<evidence type="ECO:0000313" key="4">
    <source>
        <dbReference type="Proteomes" id="UP001163739"/>
    </source>
</evidence>